<protein>
    <submittedName>
        <fullName evidence="2">Uncharacterized protein DUF2800</fullName>
    </submittedName>
</protein>
<gene>
    <name evidence="2" type="ORF">LY28_03573</name>
</gene>
<organism evidence="2 3">
    <name type="scientific">Ruminiclostridium sufflavum DSM 19573</name>
    <dbReference type="NCBI Taxonomy" id="1121337"/>
    <lineage>
        <taxon>Bacteria</taxon>
        <taxon>Bacillati</taxon>
        <taxon>Bacillota</taxon>
        <taxon>Clostridia</taxon>
        <taxon>Eubacteriales</taxon>
        <taxon>Oscillospiraceae</taxon>
        <taxon>Ruminiclostridium</taxon>
    </lineage>
</organism>
<name>A0A318XI44_9FIRM</name>
<dbReference type="InterPro" id="IPR021229">
    <property type="entry name" value="DUF2800"/>
</dbReference>
<dbReference type="Proteomes" id="UP000248132">
    <property type="component" value="Unassembled WGS sequence"/>
</dbReference>
<dbReference type="OrthoDB" id="9766061at2"/>
<evidence type="ECO:0000313" key="3">
    <source>
        <dbReference type="Proteomes" id="UP000248132"/>
    </source>
</evidence>
<comment type="caution">
    <text evidence="2">The sequence shown here is derived from an EMBL/GenBank/DDBJ whole genome shotgun (WGS) entry which is preliminary data.</text>
</comment>
<dbReference type="Pfam" id="PF10926">
    <property type="entry name" value="DUF2800"/>
    <property type="match status" value="1"/>
</dbReference>
<proteinExistence type="predicted"/>
<dbReference type="InterPro" id="IPR011604">
    <property type="entry name" value="PDDEXK-like_dom_sf"/>
</dbReference>
<keyword evidence="1" id="KW-0378">Hydrolase</keyword>
<dbReference type="Gene3D" id="3.90.320.10">
    <property type="match status" value="1"/>
</dbReference>
<evidence type="ECO:0000256" key="1">
    <source>
        <dbReference type="ARBA" id="ARBA00022801"/>
    </source>
</evidence>
<sequence>MSKHSVCSASGSHRWLNCTKSARLELTFGESESAVAAEGTAAHALCEHKLRKALKLRSKKPVSQYDSDEMDEYTDGYVAFVMEVLAQVKHKCKDPIILIEQKLNLSSYVPEGSGTCDTLIVGDGILHIFDFKYGQGIVVEAEDNPQMKLYALGALELFDSLYDIKEVAMTIYQPRRENVSTWTVGVSELKAWAEEILKLKALMAFNGEGEFIPGEWCTFCKASVKCRARAEEKLKLAALEFALPPLLTDSEIEVILPSLDDLTKWANEIIAYAASSAINNGKQWSGFKLVEGRSVRKYTDETAVAEAANVAGYTDIHKQSLITLTEMEKLMGKLKFNEVLGGLIYKPPGKLTLVPITDKRQEVRVSNINDDFKEDI</sequence>
<accession>A0A318XI44</accession>
<dbReference type="GO" id="GO:0016787">
    <property type="term" value="F:hydrolase activity"/>
    <property type="evidence" value="ECO:0007669"/>
    <property type="project" value="UniProtKB-KW"/>
</dbReference>
<dbReference type="RefSeq" id="WP_110463519.1">
    <property type="nucleotide sequence ID" value="NZ_QKMR01000031.1"/>
</dbReference>
<reference evidence="2 3" key="1">
    <citation type="submission" date="2018-06" db="EMBL/GenBank/DDBJ databases">
        <title>Genomic Encyclopedia of Type Strains, Phase I: the one thousand microbial genomes (KMG-I) project.</title>
        <authorList>
            <person name="Kyrpides N."/>
        </authorList>
    </citation>
    <scope>NUCLEOTIDE SEQUENCE [LARGE SCALE GENOMIC DNA]</scope>
    <source>
        <strain evidence="2 3">DSM 19573</strain>
    </source>
</reference>
<dbReference type="EMBL" id="QKMR01000031">
    <property type="protein sequence ID" value="PYG84780.1"/>
    <property type="molecule type" value="Genomic_DNA"/>
</dbReference>
<evidence type="ECO:0000313" key="2">
    <source>
        <dbReference type="EMBL" id="PYG84780.1"/>
    </source>
</evidence>
<dbReference type="AlphaFoldDB" id="A0A318XI44"/>
<keyword evidence="3" id="KW-1185">Reference proteome</keyword>